<dbReference type="InterPro" id="IPR046082">
    <property type="entry name" value="DUF6100"/>
</dbReference>
<dbReference type="RefSeq" id="WP_025580075.1">
    <property type="nucleotide sequence ID" value="NZ_QRQQ01000003.1"/>
</dbReference>
<evidence type="ECO:0000313" key="1">
    <source>
        <dbReference type="EMBL" id="RHN17619.1"/>
    </source>
</evidence>
<dbReference type="AlphaFoldDB" id="A0A415UHS5"/>
<dbReference type="Proteomes" id="UP000285652">
    <property type="component" value="Unassembled WGS sequence"/>
</dbReference>
<organism evidence="1 2">
    <name type="scientific">Dorea formicigenerans</name>
    <dbReference type="NCBI Taxonomy" id="39486"/>
    <lineage>
        <taxon>Bacteria</taxon>
        <taxon>Bacillati</taxon>
        <taxon>Bacillota</taxon>
        <taxon>Clostridia</taxon>
        <taxon>Lachnospirales</taxon>
        <taxon>Lachnospiraceae</taxon>
        <taxon>Dorea</taxon>
    </lineage>
</organism>
<protein>
    <submittedName>
        <fullName evidence="1">Uncharacterized protein</fullName>
    </submittedName>
</protein>
<comment type="caution">
    <text evidence="1">The sequence shown here is derived from an EMBL/GenBank/DDBJ whole genome shotgun (WGS) entry which is preliminary data.</text>
</comment>
<dbReference type="GeneID" id="75078817"/>
<accession>A0A415UHS5</accession>
<proteinExistence type="predicted"/>
<sequence>MVKSNTIEKKAGSRDTFQKVKRQLDDAQKVTAEVGELMAEARNILTSYARCKTENGYENFTDMILEASKKGEQLTEKLRRLSLEVVLDQVKYEKYQSELVAVHGIKIGYCDEILGIIMPVLIPHRKEQYTDYLYKPLYIAFKQWCIEQNQEQKKIPEYEKCTVCFVHLYNRDLPLGRIRDHDNFEEKHVLDVISNFFLVSDSGLHVDTYHITRMADKDGTEVYIMDTDKFPRWLQSI</sequence>
<name>A0A415UHS5_9FIRM</name>
<dbReference type="Pfam" id="PF19595">
    <property type="entry name" value="DUF6100"/>
    <property type="match status" value="1"/>
</dbReference>
<reference evidence="1 2" key="1">
    <citation type="submission" date="2018-08" db="EMBL/GenBank/DDBJ databases">
        <title>A genome reference for cultivated species of the human gut microbiota.</title>
        <authorList>
            <person name="Zou Y."/>
            <person name="Xue W."/>
            <person name="Luo G."/>
        </authorList>
    </citation>
    <scope>NUCLEOTIDE SEQUENCE [LARGE SCALE GENOMIC DNA]</scope>
    <source>
        <strain evidence="1 2">AF31-13BH</strain>
    </source>
</reference>
<evidence type="ECO:0000313" key="2">
    <source>
        <dbReference type="Proteomes" id="UP000285652"/>
    </source>
</evidence>
<dbReference type="EMBL" id="QRQQ01000003">
    <property type="protein sequence ID" value="RHN17619.1"/>
    <property type="molecule type" value="Genomic_DNA"/>
</dbReference>
<gene>
    <name evidence="1" type="ORF">DWZ24_05840</name>
</gene>